<dbReference type="InterPro" id="IPR014825">
    <property type="entry name" value="DNA_alkylation"/>
</dbReference>
<dbReference type="RefSeq" id="WP_145878608.1">
    <property type="nucleotide sequence ID" value="NZ_CP046904.1"/>
</dbReference>
<reference evidence="2 3" key="1">
    <citation type="journal article" date="2015" name="Stand. Genomic Sci.">
        <title>Genomic Encyclopedia of Bacterial and Archaeal Type Strains, Phase III: the genomes of soil and plant-associated and newly described type strains.</title>
        <authorList>
            <person name="Whitman W.B."/>
            <person name="Woyke T."/>
            <person name="Klenk H.P."/>
            <person name="Zhou Y."/>
            <person name="Lilburn T.G."/>
            <person name="Beck B.J."/>
            <person name="De Vos P."/>
            <person name="Vandamme P."/>
            <person name="Eisen J.A."/>
            <person name="Garrity G."/>
            <person name="Hugenholtz P."/>
            <person name="Kyrpides N.C."/>
        </authorList>
    </citation>
    <scope>NUCLEOTIDE SEQUENCE [LARGE SCALE GENOMIC DNA]</scope>
    <source>
        <strain evidence="2 3">CGMCC 1.10685</strain>
    </source>
</reference>
<dbReference type="Gene3D" id="1.25.10.90">
    <property type="match status" value="1"/>
</dbReference>
<protein>
    <submittedName>
        <fullName evidence="2">3-methyladenine DNA glycosylase AlkD</fullName>
    </submittedName>
    <submittedName>
        <fullName evidence="1">DNA alkylation repair protein</fullName>
    </submittedName>
</protein>
<dbReference type="OrthoDB" id="9775346at2"/>
<dbReference type="Pfam" id="PF08713">
    <property type="entry name" value="DNA_alkylation"/>
    <property type="match status" value="1"/>
</dbReference>
<dbReference type="Proteomes" id="UP000437862">
    <property type="component" value="Chromosome"/>
</dbReference>
<dbReference type="SUPFAM" id="SSF48371">
    <property type="entry name" value="ARM repeat"/>
    <property type="match status" value="1"/>
</dbReference>
<evidence type="ECO:0000313" key="1">
    <source>
        <dbReference type="EMBL" id="QGZ42412.1"/>
    </source>
</evidence>
<proteinExistence type="predicted"/>
<name>A0A562PLQ6_9BURK</name>
<sequence length="228" mass="25828">MATENIVDHVRGALQPLADPEQARRMSDYLRGQFPFLGIPTPQRRAAIGKIGADLDQPTLLDAAERLWDLPQREYKYAAADMLAGAARRLDADALAPLIALAQREPWWDTVDALAGVVGTIVRRQRAADPRAVQAMDDALLHPSLWVRRIAMLHQRGWRLETDEARLFRYALALANEEDFFLRKAIGWALRDYARWNPPAFAAFLAEHRGRFAPLTVREASRHMEAED</sequence>
<evidence type="ECO:0000313" key="4">
    <source>
        <dbReference type="Proteomes" id="UP000437862"/>
    </source>
</evidence>
<dbReference type="PANTHER" id="PTHR34070:SF1">
    <property type="entry name" value="DNA ALKYLATION REPAIR PROTEIN"/>
    <property type="match status" value="1"/>
</dbReference>
<evidence type="ECO:0000313" key="2">
    <source>
        <dbReference type="EMBL" id="TWI44976.1"/>
    </source>
</evidence>
<keyword evidence="4" id="KW-1185">Reference proteome</keyword>
<evidence type="ECO:0000313" key="3">
    <source>
        <dbReference type="Proteomes" id="UP000315112"/>
    </source>
</evidence>
<dbReference type="Proteomes" id="UP000315112">
    <property type="component" value="Unassembled WGS sequence"/>
</dbReference>
<reference evidence="1 4" key="3">
    <citation type="submission" date="2019-12" db="EMBL/GenBank/DDBJ databases">
        <title>Draft Genome Sequences of Six Type Strains of the Genus Massilia.</title>
        <authorList>
            <person name="Miess H."/>
            <person name="Frediansyah A."/>
            <person name="Goeker M."/>
            <person name="Gross H."/>
        </authorList>
    </citation>
    <scope>NUCLEOTIDE SEQUENCE [LARGE SCALE GENOMIC DNA]</scope>
    <source>
        <strain evidence="1 4">DSM 26639</strain>
    </source>
</reference>
<organism evidence="2 3">
    <name type="scientific">Pseudoduganella flava</name>
    <dbReference type="NCBI Taxonomy" id="871742"/>
    <lineage>
        <taxon>Bacteria</taxon>
        <taxon>Pseudomonadati</taxon>
        <taxon>Pseudomonadota</taxon>
        <taxon>Betaproteobacteria</taxon>
        <taxon>Burkholderiales</taxon>
        <taxon>Oxalobacteraceae</taxon>
        <taxon>Telluria group</taxon>
        <taxon>Pseudoduganella</taxon>
    </lineage>
</organism>
<gene>
    <name evidence="1" type="ORF">GO485_27525</name>
    <name evidence="2" type="ORF">IP92_04151</name>
</gene>
<dbReference type="EMBL" id="VLKW01000008">
    <property type="protein sequence ID" value="TWI44976.1"/>
    <property type="molecule type" value="Genomic_DNA"/>
</dbReference>
<dbReference type="InterPro" id="IPR016024">
    <property type="entry name" value="ARM-type_fold"/>
</dbReference>
<accession>A0A562PLQ6</accession>
<dbReference type="PANTHER" id="PTHR34070">
    <property type="entry name" value="ARMADILLO-TYPE FOLD"/>
    <property type="match status" value="1"/>
</dbReference>
<dbReference type="AlphaFoldDB" id="A0A562PLQ6"/>
<dbReference type="EMBL" id="CP046904">
    <property type="protein sequence ID" value="QGZ42412.1"/>
    <property type="molecule type" value="Genomic_DNA"/>
</dbReference>
<reference evidence="2" key="2">
    <citation type="submission" date="2019-07" db="EMBL/GenBank/DDBJ databases">
        <authorList>
            <person name="Whitman W."/>
            <person name="Huntemann M."/>
            <person name="Clum A."/>
            <person name="Pillay M."/>
            <person name="Palaniappan K."/>
            <person name="Varghese N."/>
            <person name="Mikhailova N."/>
            <person name="Stamatis D."/>
            <person name="Reddy T."/>
            <person name="Daum C."/>
            <person name="Shapiro N."/>
            <person name="Ivanova N."/>
            <person name="Kyrpides N."/>
            <person name="Woyke T."/>
        </authorList>
    </citation>
    <scope>NUCLEOTIDE SEQUENCE</scope>
    <source>
        <strain evidence="2">CGMCC 1.10685</strain>
    </source>
</reference>